<dbReference type="SUPFAM" id="SSF50129">
    <property type="entry name" value="GroES-like"/>
    <property type="match status" value="1"/>
</dbReference>
<accession>A0A938YHC4</accession>
<feature type="region of interest" description="Disordered" evidence="3">
    <location>
        <begin position="131"/>
        <end position="174"/>
    </location>
</feature>
<proteinExistence type="predicted"/>
<dbReference type="Proteomes" id="UP000663792">
    <property type="component" value="Unassembled WGS sequence"/>
</dbReference>
<dbReference type="Pfam" id="PF08240">
    <property type="entry name" value="ADH_N"/>
    <property type="match status" value="1"/>
</dbReference>
<evidence type="ECO:0000256" key="2">
    <source>
        <dbReference type="ARBA" id="ARBA00023002"/>
    </source>
</evidence>
<keyword evidence="6" id="KW-1185">Reference proteome</keyword>
<dbReference type="InterPro" id="IPR011032">
    <property type="entry name" value="GroES-like_sf"/>
</dbReference>
<keyword evidence="2" id="KW-0560">Oxidoreductase</keyword>
<dbReference type="InterPro" id="IPR050129">
    <property type="entry name" value="Zn_alcohol_dh"/>
</dbReference>
<sequence>MKALVWQGPYSHEMQQIPAPSAGGSEILVRVGLVGICGSDVTAHKGLMGISRPGAVRGHEFGGTVEHSDDPRLPVGTRVSVNPVLSCGRCAACAAGRPPARRSRSSVCTGPAASASWSSFRPITCTRSPIRCPGKPPLPRSRWRRPGTMWNRPSGSGRWGSVCSSGPGRSASPC</sequence>
<dbReference type="PANTHER" id="PTHR43401">
    <property type="entry name" value="L-THREONINE 3-DEHYDROGENASE"/>
    <property type="match status" value="1"/>
</dbReference>
<evidence type="ECO:0000313" key="6">
    <source>
        <dbReference type="Proteomes" id="UP000663792"/>
    </source>
</evidence>
<reference evidence="5" key="1">
    <citation type="submission" date="2021-01" db="EMBL/GenBank/DDBJ databases">
        <title>YIM 132084 draft genome.</title>
        <authorList>
            <person name="An D."/>
        </authorList>
    </citation>
    <scope>NUCLEOTIDE SEQUENCE</scope>
    <source>
        <strain evidence="5">YIM 132084</strain>
    </source>
</reference>
<evidence type="ECO:0000256" key="3">
    <source>
        <dbReference type="SAM" id="MobiDB-lite"/>
    </source>
</evidence>
<dbReference type="InterPro" id="IPR013154">
    <property type="entry name" value="ADH-like_N"/>
</dbReference>
<evidence type="ECO:0000256" key="1">
    <source>
        <dbReference type="ARBA" id="ARBA00001947"/>
    </source>
</evidence>
<gene>
    <name evidence="5" type="ORF">JL106_12680</name>
</gene>
<dbReference type="AlphaFoldDB" id="A0A938YHC4"/>
<dbReference type="PANTHER" id="PTHR43401:SF2">
    <property type="entry name" value="L-THREONINE 3-DEHYDROGENASE"/>
    <property type="match status" value="1"/>
</dbReference>
<comment type="cofactor">
    <cofactor evidence="1">
        <name>Zn(2+)</name>
        <dbReference type="ChEBI" id="CHEBI:29105"/>
    </cofactor>
</comment>
<dbReference type="EMBL" id="JAERWK010000016">
    <property type="protein sequence ID" value="MBM9468134.1"/>
    <property type="molecule type" value="Genomic_DNA"/>
</dbReference>
<comment type="caution">
    <text evidence="5">The sequence shown here is derived from an EMBL/GenBank/DDBJ whole genome shotgun (WGS) entry which is preliminary data.</text>
</comment>
<feature type="domain" description="Alcohol dehydrogenase-like N-terminal" evidence="4">
    <location>
        <begin position="25"/>
        <end position="101"/>
    </location>
</feature>
<protein>
    <submittedName>
        <fullName evidence="5">Alcohol dehydrogenase catalytic domain-containing protein</fullName>
    </submittedName>
</protein>
<name>A0A938YHC4_9ACTN</name>
<evidence type="ECO:0000313" key="5">
    <source>
        <dbReference type="EMBL" id="MBM9468134.1"/>
    </source>
</evidence>
<evidence type="ECO:0000259" key="4">
    <source>
        <dbReference type="Pfam" id="PF08240"/>
    </source>
</evidence>
<dbReference type="GO" id="GO:0016491">
    <property type="term" value="F:oxidoreductase activity"/>
    <property type="evidence" value="ECO:0007669"/>
    <property type="project" value="UniProtKB-KW"/>
</dbReference>
<dbReference type="Gene3D" id="3.90.180.10">
    <property type="entry name" value="Medium-chain alcohol dehydrogenases, catalytic domain"/>
    <property type="match status" value="1"/>
</dbReference>
<organism evidence="5 6">
    <name type="scientific">Nakamurella leprariae</name>
    <dbReference type="NCBI Taxonomy" id="2803911"/>
    <lineage>
        <taxon>Bacteria</taxon>
        <taxon>Bacillati</taxon>
        <taxon>Actinomycetota</taxon>
        <taxon>Actinomycetes</taxon>
        <taxon>Nakamurellales</taxon>
        <taxon>Nakamurellaceae</taxon>
        <taxon>Nakamurella</taxon>
    </lineage>
</organism>